<dbReference type="OrthoDB" id="144348at2"/>
<dbReference type="HOGENOM" id="CLU_079026_0_0_0"/>
<reference evidence="3 4" key="1">
    <citation type="journal article" date="2011" name="J. Bacteriol.">
        <title>Draft genome sequence of the anoxygenic filamentous phototrophic bacterium Oscillochloris trichoides subsp. DG-6.</title>
        <authorList>
            <person name="Kuznetsov B.B."/>
            <person name="Ivanovsky R.N."/>
            <person name="Keppen O.I."/>
            <person name="Sukhacheva M.V."/>
            <person name="Bumazhkin B.K."/>
            <person name="Patutina E.O."/>
            <person name="Beletsky A.V."/>
            <person name="Mardanov A.V."/>
            <person name="Baslerov R.V."/>
            <person name="Panteleeva A.N."/>
            <person name="Kolganova T.V."/>
            <person name="Ravin N.V."/>
            <person name="Skryabin K.G."/>
        </authorList>
    </citation>
    <scope>NUCLEOTIDE SEQUENCE [LARGE SCALE GENOMIC DNA]</scope>
    <source>
        <strain evidence="3 4">DG-6</strain>
    </source>
</reference>
<sequence>MKWPKPRSHYVAENRNPLARPDEAGAGSGPGTSGPNQRPRVTMSGPILKWIIGILGVLALFLLLLMIWSTFFARPQQANTPNQGPLLGSPPTVATGPMSLGGNPEAGQPPVATSAPVVSGPTGGPPIPPDFAAFYSANGGIDILGNPMSEVIVVNGREIQWFERARMERWPEYAGSPYEIQLGRLGAEYTAGREFADQQFFVSRPDLRFFAETSHSIGGAFLTFWEANGGVKVFGLPISEEFDELLPNGKTYRVQYFERARLELHPDAAGTPYIVQVGLLGSALYQNESRPTTIQPVPTRVPLP</sequence>
<name>E1I9W8_9CHLR</name>
<protein>
    <submittedName>
        <fullName evidence="3">Uncharacterized protein</fullName>
    </submittedName>
</protein>
<evidence type="ECO:0000256" key="1">
    <source>
        <dbReference type="SAM" id="MobiDB-lite"/>
    </source>
</evidence>
<comment type="caution">
    <text evidence="3">The sequence shown here is derived from an EMBL/GenBank/DDBJ whole genome shotgun (WGS) entry which is preliminary data.</text>
</comment>
<dbReference type="STRING" id="765420.OSCT_0119"/>
<dbReference type="Proteomes" id="UP000054010">
    <property type="component" value="Unassembled WGS sequence"/>
</dbReference>
<gene>
    <name evidence="3" type="ORF">OSCT_0119</name>
</gene>
<feature type="transmembrane region" description="Helical" evidence="2">
    <location>
        <begin position="47"/>
        <end position="71"/>
    </location>
</feature>
<evidence type="ECO:0000256" key="2">
    <source>
        <dbReference type="SAM" id="Phobius"/>
    </source>
</evidence>
<evidence type="ECO:0000313" key="4">
    <source>
        <dbReference type="Proteomes" id="UP000054010"/>
    </source>
</evidence>
<dbReference type="EMBL" id="ADVR01000003">
    <property type="protein sequence ID" value="EFO81970.1"/>
    <property type="molecule type" value="Genomic_DNA"/>
</dbReference>
<proteinExistence type="predicted"/>
<evidence type="ECO:0000313" key="3">
    <source>
        <dbReference type="EMBL" id="EFO81970.1"/>
    </source>
</evidence>
<keyword evidence="2" id="KW-0812">Transmembrane</keyword>
<keyword evidence="2" id="KW-0472">Membrane</keyword>
<dbReference type="eggNOG" id="COG2720">
    <property type="taxonomic scope" value="Bacteria"/>
</dbReference>
<dbReference type="AlphaFoldDB" id="E1I9W8"/>
<feature type="region of interest" description="Disordered" evidence="1">
    <location>
        <begin position="1"/>
        <end position="40"/>
    </location>
</feature>
<accession>E1I9W8</accession>
<keyword evidence="4" id="KW-1185">Reference proteome</keyword>
<organism evidence="3 4">
    <name type="scientific">Oscillochloris trichoides DG-6</name>
    <dbReference type="NCBI Taxonomy" id="765420"/>
    <lineage>
        <taxon>Bacteria</taxon>
        <taxon>Bacillati</taxon>
        <taxon>Chloroflexota</taxon>
        <taxon>Chloroflexia</taxon>
        <taxon>Chloroflexales</taxon>
        <taxon>Chloroflexineae</taxon>
        <taxon>Oscillochloridaceae</taxon>
        <taxon>Oscillochloris</taxon>
    </lineage>
</organism>
<feature type="region of interest" description="Disordered" evidence="1">
    <location>
        <begin position="79"/>
        <end position="119"/>
    </location>
</feature>
<keyword evidence="2" id="KW-1133">Transmembrane helix</keyword>